<feature type="transmembrane region" description="Helical" evidence="7">
    <location>
        <begin position="354"/>
        <end position="374"/>
    </location>
</feature>
<keyword evidence="11" id="KW-1185">Reference proteome</keyword>
<keyword evidence="5" id="KW-0325">Glycoprotein</keyword>
<organism evidence="9">
    <name type="scientific">Spironucleus salmonicida</name>
    <dbReference type="NCBI Taxonomy" id="348837"/>
    <lineage>
        <taxon>Eukaryota</taxon>
        <taxon>Metamonada</taxon>
        <taxon>Diplomonadida</taxon>
        <taxon>Hexamitidae</taxon>
        <taxon>Hexamitinae</taxon>
        <taxon>Spironucleus</taxon>
    </lineage>
</organism>
<dbReference type="Proteomes" id="UP000018208">
    <property type="component" value="Unassembled WGS sequence"/>
</dbReference>
<reference evidence="10" key="2">
    <citation type="submission" date="2020-12" db="EMBL/GenBank/DDBJ databases">
        <title>New Spironucleus salmonicida genome in near-complete chromosomes.</title>
        <authorList>
            <person name="Xu F."/>
            <person name="Kurt Z."/>
            <person name="Jimenez-Gonzalez A."/>
            <person name="Astvaldsson A."/>
            <person name="Andersson J.O."/>
            <person name="Svard S.G."/>
        </authorList>
    </citation>
    <scope>NUCLEOTIDE SEQUENCE</scope>
    <source>
        <strain evidence="10">ATCC 50377</strain>
    </source>
</reference>
<keyword evidence="3 7" id="KW-1133">Transmembrane helix</keyword>
<proteinExistence type="inferred from homology"/>
<dbReference type="AlphaFoldDB" id="V6LW18"/>
<dbReference type="Pfam" id="PF01490">
    <property type="entry name" value="Aa_trans"/>
    <property type="match status" value="1"/>
</dbReference>
<feature type="transmembrane region" description="Helical" evidence="7">
    <location>
        <begin position="254"/>
        <end position="275"/>
    </location>
</feature>
<feature type="transmembrane region" description="Helical" evidence="7">
    <location>
        <begin position="454"/>
        <end position="480"/>
    </location>
</feature>
<dbReference type="InterPro" id="IPR013057">
    <property type="entry name" value="AA_transpt_TM"/>
</dbReference>
<feature type="transmembrane region" description="Helical" evidence="7">
    <location>
        <begin position="287"/>
        <end position="306"/>
    </location>
</feature>
<protein>
    <submittedName>
        <fullName evidence="9 10">Amino acid transporter</fullName>
    </submittedName>
</protein>
<evidence type="ECO:0000313" key="9">
    <source>
        <dbReference type="EMBL" id="EST48443.1"/>
    </source>
</evidence>
<comment type="similarity">
    <text evidence="6">Belongs to the TMEM104 family.</text>
</comment>
<evidence type="ECO:0000256" key="1">
    <source>
        <dbReference type="ARBA" id="ARBA00004141"/>
    </source>
</evidence>
<evidence type="ECO:0000256" key="3">
    <source>
        <dbReference type="ARBA" id="ARBA00022989"/>
    </source>
</evidence>
<keyword evidence="4 7" id="KW-0472">Membrane</keyword>
<keyword evidence="2 7" id="KW-0812">Transmembrane</keyword>
<gene>
    <name evidence="9" type="ORF">SS50377_11393</name>
    <name evidence="10" type="ORF">SS50377_28265</name>
</gene>
<dbReference type="PANTHER" id="PTHR16189:SF0">
    <property type="entry name" value="TRANSMEMBRANE PROTEIN 104"/>
    <property type="match status" value="1"/>
</dbReference>
<evidence type="ECO:0000256" key="5">
    <source>
        <dbReference type="ARBA" id="ARBA00023180"/>
    </source>
</evidence>
<dbReference type="PANTHER" id="PTHR16189">
    <property type="entry name" value="TRANSMEMBRANE PROTEIN 104-RELATED"/>
    <property type="match status" value="1"/>
</dbReference>
<evidence type="ECO:0000313" key="10">
    <source>
        <dbReference type="EMBL" id="KAH0570290.1"/>
    </source>
</evidence>
<feature type="transmembrane region" description="Helical" evidence="7">
    <location>
        <begin position="386"/>
        <end position="403"/>
    </location>
</feature>
<reference evidence="9 10" key="1">
    <citation type="journal article" date="2014" name="PLoS Genet.">
        <title>The Genome of Spironucleus salmonicida Highlights a Fish Pathogen Adapted to Fluctuating Environments.</title>
        <authorList>
            <person name="Xu F."/>
            <person name="Jerlstrom-Hultqvist J."/>
            <person name="Einarsson E."/>
            <person name="Astvaldsson A."/>
            <person name="Svard S.G."/>
            <person name="Andersson J.O."/>
        </authorList>
    </citation>
    <scope>NUCLEOTIDE SEQUENCE</scope>
    <source>
        <strain evidence="10">ATCC 50377</strain>
    </source>
</reference>
<comment type="subcellular location">
    <subcellularLocation>
        <location evidence="1">Membrane</location>
        <topology evidence="1">Multi-pass membrane protein</topology>
    </subcellularLocation>
</comment>
<feature type="transmembrane region" description="Helical" evidence="7">
    <location>
        <begin position="206"/>
        <end position="228"/>
    </location>
</feature>
<evidence type="ECO:0000256" key="7">
    <source>
        <dbReference type="SAM" id="Phobius"/>
    </source>
</evidence>
<evidence type="ECO:0000256" key="6">
    <source>
        <dbReference type="ARBA" id="ARBA00038166"/>
    </source>
</evidence>
<evidence type="ECO:0000313" key="11">
    <source>
        <dbReference type="Proteomes" id="UP000018208"/>
    </source>
</evidence>
<feature type="transmembrane region" description="Helical" evidence="7">
    <location>
        <begin position="7"/>
        <end position="26"/>
    </location>
</feature>
<feature type="transmembrane region" description="Helical" evidence="7">
    <location>
        <begin position="409"/>
        <end position="429"/>
    </location>
</feature>
<dbReference type="EMBL" id="KI545985">
    <property type="protein sequence ID" value="EST48443.1"/>
    <property type="molecule type" value="Genomic_DNA"/>
</dbReference>
<evidence type="ECO:0000256" key="2">
    <source>
        <dbReference type="ARBA" id="ARBA00022692"/>
    </source>
</evidence>
<accession>V6LW18</accession>
<sequence>MTTYKAYTVSAMLINYAVGTGVLNLPKTVAKASIMVAFILITGLTFCGYLLGRYTLDTLARSFAIKRYKIKDVINEDNLCGIAIEHNETYIEQKLIDFSLPNDYTYEISEVCGIYYGKGGFYFYQVSIILYLFGIIWGYTSVVAQSLSSVIPFGANWRCADPCGASYASSCNIAYYVWAYVAIIYSSILVFFDLSKQKVLQNVFTICRFIAVGGMALLVFICIFISPYDVGTDIASSRPFVKNVPIFNFQLRTFGSMLSSTIFAIIMHYCIPTVLQPTQQAQQVHLNHALTGAFAIIYLIMSFIAYPSALYFGTDGTQLITLNLIQWDGKSWNASSQPAWAAAIAYTIRLLPPIYVLGAIPINAISMANNIFAIAESMKTNKWLKILINLVCVIPAGVLAGYFRCIGQIIDLTGLLGFVILLTPAFCLIRARKQCFALFGTRKTPFSGFCDQEWVIISIMILFLIGFGFTLYAVIANFVLGD</sequence>
<dbReference type="VEuPathDB" id="GiardiaDB:SS50377_28265"/>
<evidence type="ECO:0000256" key="4">
    <source>
        <dbReference type="ARBA" id="ARBA00023136"/>
    </source>
</evidence>
<feature type="domain" description="Amino acid transporter transmembrane" evidence="8">
    <location>
        <begin position="5"/>
        <end position="465"/>
    </location>
</feature>
<dbReference type="OrthoDB" id="10254929at2759"/>
<evidence type="ECO:0000259" key="8">
    <source>
        <dbReference type="Pfam" id="PF01490"/>
    </source>
</evidence>
<feature type="transmembrane region" description="Helical" evidence="7">
    <location>
        <begin position="121"/>
        <end position="140"/>
    </location>
</feature>
<feature type="transmembrane region" description="Helical" evidence="7">
    <location>
        <begin position="32"/>
        <end position="52"/>
    </location>
</feature>
<dbReference type="EMBL" id="AUWU02000008">
    <property type="protein sequence ID" value="KAH0570290.1"/>
    <property type="molecule type" value="Genomic_DNA"/>
</dbReference>
<feature type="transmembrane region" description="Helical" evidence="7">
    <location>
        <begin position="175"/>
        <end position="194"/>
    </location>
</feature>
<dbReference type="GO" id="GO:0016020">
    <property type="term" value="C:membrane"/>
    <property type="evidence" value="ECO:0007669"/>
    <property type="project" value="UniProtKB-SubCell"/>
</dbReference>
<name>V6LW18_9EUKA</name>